<dbReference type="EMBL" id="JWJH01000040">
    <property type="protein sequence ID" value="KJF65335.1"/>
    <property type="molecule type" value="Genomic_DNA"/>
</dbReference>
<dbReference type="PANTHER" id="PTHR47328:SF1">
    <property type="entry name" value="RUTC FAMILY PROTEIN YOAB"/>
    <property type="match status" value="1"/>
</dbReference>
<accession>A0ABR5CKT3</accession>
<protein>
    <submittedName>
        <fullName evidence="1">Cytochrome C2</fullName>
    </submittedName>
</protein>
<keyword evidence="2" id="KW-1185">Reference proteome</keyword>
<dbReference type="InterPro" id="IPR035709">
    <property type="entry name" value="YoaB-like"/>
</dbReference>
<dbReference type="Proteomes" id="UP000052068">
    <property type="component" value="Unassembled WGS sequence"/>
</dbReference>
<dbReference type="Gene3D" id="3.30.1330.40">
    <property type="entry name" value="RutC-like"/>
    <property type="match status" value="1"/>
</dbReference>
<evidence type="ECO:0000313" key="2">
    <source>
        <dbReference type="Proteomes" id="UP000052068"/>
    </source>
</evidence>
<dbReference type="Pfam" id="PF01042">
    <property type="entry name" value="Ribonuc_L-PSP"/>
    <property type="match status" value="1"/>
</dbReference>
<dbReference type="RefSeq" id="WP_045024622.1">
    <property type="nucleotide sequence ID" value="NZ_JWJH01000040.1"/>
</dbReference>
<organism evidence="1 2">
    <name type="scientific">Rhizobium nepotum 39/7</name>
    <dbReference type="NCBI Taxonomy" id="1368418"/>
    <lineage>
        <taxon>Bacteria</taxon>
        <taxon>Pseudomonadati</taxon>
        <taxon>Pseudomonadota</taxon>
        <taxon>Alphaproteobacteria</taxon>
        <taxon>Hyphomicrobiales</taxon>
        <taxon>Rhizobiaceae</taxon>
        <taxon>Rhizobium/Agrobacterium group</taxon>
        <taxon>Rhizobium</taxon>
    </lineage>
</organism>
<dbReference type="PANTHER" id="PTHR47328">
    <property type="match status" value="1"/>
</dbReference>
<reference evidence="1 2" key="1">
    <citation type="submission" date="2015-03" db="EMBL/GenBank/DDBJ databases">
        <title>Draft Genome Sequences of Agrobacterium nepotum Strain 39/7T (= CFBP 7436T = LMG 26435T) and Agrobacterium sp. Strain KFB 330 (= CFBP 8308 = LMG 28674).</title>
        <authorList>
            <person name="Kuzmanovic N."/>
            <person name="Pulawska J."/>
            <person name="Obradovic A."/>
        </authorList>
    </citation>
    <scope>NUCLEOTIDE SEQUENCE [LARGE SCALE GENOMIC DNA]</scope>
    <source>
        <strain evidence="1 2">39/7</strain>
    </source>
</reference>
<name>A0ABR5CKT3_9HYPH</name>
<dbReference type="InterPro" id="IPR006175">
    <property type="entry name" value="YjgF/YER057c/UK114"/>
</dbReference>
<sequence>MIDIVRIDTNQRMSRVVIHDGKVYLSGLTADDRSADIKGQTAQVLAKIAKYLEKAGTDKAHLLTAQIWLKDIAADFAAMNEVWSGWTSPNAAPSRATAQCQMASPEILVEIVVTAAIPF</sequence>
<dbReference type="InterPro" id="IPR035959">
    <property type="entry name" value="RutC-like_sf"/>
</dbReference>
<dbReference type="SUPFAM" id="SSF55298">
    <property type="entry name" value="YjgF-like"/>
    <property type="match status" value="1"/>
</dbReference>
<comment type="caution">
    <text evidence="1">The sequence shown here is derived from an EMBL/GenBank/DDBJ whole genome shotgun (WGS) entry which is preliminary data.</text>
</comment>
<proteinExistence type="predicted"/>
<dbReference type="CDD" id="cd06150">
    <property type="entry name" value="YjgF_YER057c_UK114_like_2"/>
    <property type="match status" value="1"/>
</dbReference>
<gene>
    <name evidence="1" type="ORF">RS75_23675</name>
</gene>
<evidence type="ECO:0000313" key="1">
    <source>
        <dbReference type="EMBL" id="KJF65335.1"/>
    </source>
</evidence>